<dbReference type="InterPro" id="IPR014729">
    <property type="entry name" value="Rossmann-like_a/b/a_fold"/>
</dbReference>
<sequence length="223" mass="25534">MKTKVIRLLQLLVIVFLVGGLSVLSINFYVHSFSAKYIVTMDKPLPQTDAILVLGAYFNPNTGKPSDMLGDRLETAYEVYTKNPDTKIIVSGDHGRKEYDEVNGMKDYLMAKGVPDEHIFMDHAGFSTYESMYRAKEIFQVQSLIVVTQDYHLYRAIFDSRKMGIESYGVIADKRYYLGINYYKLREVAARNKDFLYALVKPEPTFLGEPIPVWSNGQLTNDR</sequence>
<evidence type="ECO:0000313" key="2">
    <source>
        <dbReference type="EMBL" id="ACL20604.1"/>
    </source>
</evidence>
<dbReference type="Proteomes" id="UP000007726">
    <property type="component" value="Chromosome"/>
</dbReference>
<accession>B8FV95</accession>
<name>B8FV95_DESHD</name>
<dbReference type="Gene3D" id="3.40.50.620">
    <property type="entry name" value="HUPs"/>
    <property type="match status" value="1"/>
</dbReference>
<dbReference type="Pfam" id="PF02698">
    <property type="entry name" value="DUF218"/>
    <property type="match status" value="1"/>
</dbReference>
<evidence type="ECO:0000313" key="3">
    <source>
        <dbReference type="Proteomes" id="UP000007726"/>
    </source>
</evidence>
<reference evidence="2 3" key="1">
    <citation type="journal article" date="2012" name="BMC Microbiol.">
        <title>Genome sequence of Desulfitobacterium hafniense DCB-2, a Gram-positive anaerobe capable of dehalogenation and metal reduction.</title>
        <authorList>
            <person name="Kim S.H."/>
            <person name="Harzman C."/>
            <person name="Davis J.K."/>
            <person name="Hutcheson R."/>
            <person name="Broderick J.B."/>
            <person name="Marsh T.L."/>
            <person name="Tiedje J.M."/>
        </authorList>
    </citation>
    <scope>NUCLEOTIDE SEQUENCE [LARGE SCALE GENOMIC DNA]</scope>
    <source>
        <strain evidence="3">DSM 10664 / DCB-2</strain>
    </source>
</reference>
<protein>
    <recommendedName>
        <fullName evidence="1">DUF218 domain-containing protein</fullName>
    </recommendedName>
</protein>
<proteinExistence type="predicted"/>
<dbReference type="InterPro" id="IPR003848">
    <property type="entry name" value="DUF218"/>
</dbReference>
<dbReference type="AlphaFoldDB" id="B8FV95"/>
<dbReference type="PANTHER" id="PTHR30336:SF6">
    <property type="entry name" value="INTEGRAL MEMBRANE PROTEIN"/>
    <property type="match status" value="1"/>
</dbReference>
<dbReference type="GO" id="GO:0005886">
    <property type="term" value="C:plasma membrane"/>
    <property type="evidence" value="ECO:0007669"/>
    <property type="project" value="TreeGrafter"/>
</dbReference>
<dbReference type="CDD" id="cd06259">
    <property type="entry name" value="YdcF-like"/>
    <property type="match status" value="1"/>
</dbReference>
<dbReference type="PANTHER" id="PTHR30336">
    <property type="entry name" value="INNER MEMBRANE PROTEIN, PROBABLE PERMEASE"/>
    <property type="match status" value="1"/>
</dbReference>
<evidence type="ECO:0000259" key="1">
    <source>
        <dbReference type="Pfam" id="PF02698"/>
    </source>
</evidence>
<feature type="domain" description="DUF218" evidence="1">
    <location>
        <begin position="49"/>
        <end position="170"/>
    </location>
</feature>
<dbReference type="KEGG" id="dhd:Dhaf_2577"/>
<dbReference type="EMBL" id="CP001336">
    <property type="protein sequence ID" value="ACL20604.1"/>
    <property type="molecule type" value="Genomic_DNA"/>
</dbReference>
<dbReference type="InterPro" id="IPR051599">
    <property type="entry name" value="Cell_Envelope_Assoc"/>
</dbReference>
<dbReference type="HOGENOM" id="CLU_051474_0_1_9"/>
<organism evidence="2 3">
    <name type="scientific">Desulfitobacterium hafniense (strain DSM 10664 / DCB-2)</name>
    <dbReference type="NCBI Taxonomy" id="272564"/>
    <lineage>
        <taxon>Bacteria</taxon>
        <taxon>Bacillati</taxon>
        <taxon>Bacillota</taxon>
        <taxon>Clostridia</taxon>
        <taxon>Eubacteriales</taxon>
        <taxon>Desulfitobacteriaceae</taxon>
        <taxon>Desulfitobacterium</taxon>
    </lineage>
</organism>
<gene>
    <name evidence="2" type="ordered locus">Dhaf_2577</name>
</gene>